<evidence type="ECO:0000313" key="1">
    <source>
        <dbReference type="EMBL" id="MEQ2251266.1"/>
    </source>
</evidence>
<reference evidence="1 2" key="1">
    <citation type="submission" date="2021-06" db="EMBL/GenBank/DDBJ databases">
        <authorList>
            <person name="Palmer J.M."/>
        </authorList>
    </citation>
    <scope>NUCLEOTIDE SEQUENCE [LARGE SCALE GENOMIC DNA]</scope>
    <source>
        <strain evidence="2">if_2019</strain>
        <tissue evidence="1">Muscle</tissue>
    </source>
</reference>
<evidence type="ECO:0000313" key="2">
    <source>
        <dbReference type="Proteomes" id="UP001482620"/>
    </source>
</evidence>
<protein>
    <recommendedName>
        <fullName evidence="3">PiggyBac transposable element-derived protein domain-containing protein</fullName>
    </recommendedName>
</protein>
<name>A0ABV0V1K7_9TELE</name>
<evidence type="ECO:0008006" key="3">
    <source>
        <dbReference type="Google" id="ProtNLM"/>
    </source>
</evidence>
<comment type="caution">
    <text evidence="1">The sequence shown here is derived from an EMBL/GenBank/DDBJ whole genome shotgun (WGS) entry which is preliminary data.</text>
</comment>
<dbReference type="Proteomes" id="UP001482620">
    <property type="component" value="Unassembled WGS sequence"/>
</dbReference>
<dbReference type="EMBL" id="JAHRIQ010093309">
    <property type="protein sequence ID" value="MEQ2251266.1"/>
    <property type="molecule type" value="Genomic_DNA"/>
</dbReference>
<accession>A0ABV0V1K7</accession>
<gene>
    <name evidence="1" type="ORF">ILYODFUR_009077</name>
</gene>
<proteinExistence type="predicted"/>
<sequence>MWENNRHKWSQKVFHNFKTDTFCITLHLTADKNNPVIKSIICTPNKDVQKPIFHYGRVYVMLWASFSFQDAIKIELLERNTPGGSHIIQRMNIWRSTAKHGG</sequence>
<organism evidence="1 2">
    <name type="scientific">Ilyodon furcidens</name>
    <name type="common">goldbreast splitfin</name>
    <dbReference type="NCBI Taxonomy" id="33524"/>
    <lineage>
        <taxon>Eukaryota</taxon>
        <taxon>Metazoa</taxon>
        <taxon>Chordata</taxon>
        <taxon>Craniata</taxon>
        <taxon>Vertebrata</taxon>
        <taxon>Euteleostomi</taxon>
        <taxon>Actinopterygii</taxon>
        <taxon>Neopterygii</taxon>
        <taxon>Teleostei</taxon>
        <taxon>Neoteleostei</taxon>
        <taxon>Acanthomorphata</taxon>
        <taxon>Ovalentaria</taxon>
        <taxon>Atherinomorphae</taxon>
        <taxon>Cyprinodontiformes</taxon>
        <taxon>Goodeidae</taxon>
        <taxon>Ilyodon</taxon>
    </lineage>
</organism>
<keyword evidence="2" id="KW-1185">Reference proteome</keyword>